<keyword evidence="7" id="KW-1185">Reference proteome</keyword>
<dbReference type="OrthoDB" id="9804318at2"/>
<dbReference type="KEGG" id="ptx:ABW99_08865"/>
<dbReference type="Pfam" id="PF04362">
    <property type="entry name" value="Iron_traffic"/>
    <property type="match status" value="1"/>
</dbReference>
<evidence type="ECO:0000256" key="1">
    <source>
        <dbReference type="ARBA" id="ARBA00023004"/>
    </source>
</evidence>
<evidence type="ECO:0000256" key="5">
    <source>
        <dbReference type="HAMAP-Rule" id="MF_00686"/>
    </source>
</evidence>
<reference evidence="7" key="1">
    <citation type="submission" date="2015-06" db="EMBL/GenBank/DDBJ databases">
        <authorList>
            <person name="Lim Y.L."/>
            <person name="Ee R."/>
            <person name="Yong D."/>
            <person name="How K.Y."/>
            <person name="Yin W.F."/>
            <person name="Chan K.G."/>
        </authorList>
    </citation>
    <scope>NUCLEOTIDE SEQUENCE [LARGE SCALE GENOMIC DNA]</scope>
    <source>
        <strain evidence="7">DSM 25325</strain>
    </source>
</reference>
<dbReference type="GO" id="GO:0005829">
    <property type="term" value="C:cytosol"/>
    <property type="evidence" value="ECO:0007669"/>
    <property type="project" value="TreeGrafter"/>
</dbReference>
<dbReference type="Proteomes" id="UP000036700">
    <property type="component" value="Chromosome"/>
</dbReference>
<dbReference type="EMBL" id="CP011568">
    <property type="protein sequence ID" value="AKJ68309.1"/>
    <property type="molecule type" value="Genomic_DNA"/>
</dbReference>
<dbReference type="PANTHER" id="PTHR36965">
    <property type="entry name" value="FE(2+)-TRAFFICKING PROTEIN-RELATED"/>
    <property type="match status" value="1"/>
</dbReference>
<dbReference type="PIRSF" id="PIRSF029827">
    <property type="entry name" value="Fe_traffic_YggX"/>
    <property type="match status" value="1"/>
</dbReference>
<name>A0A0G3EQK1_9BURK</name>
<evidence type="ECO:0000256" key="4">
    <source>
        <dbReference type="ARBA" id="ARBA00070403"/>
    </source>
</evidence>
<evidence type="ECO:0000256" key="3">
    <source>
        <dbReference type="ARBA" id="ARBA00061679"/>
    </source>
</evidence>
<dbReference type="PANTHER" id="PTHR36965:SF1">
    <property type="entry name" value="FE(2+)-TRAFFICKING PROTEIN-RELATED"/>
    <property type="match status" value="1"/>
</dbReference>
<dbReference type="GO" id="GO:0034599">
    <property type="term" value="P:cellular response to oxidative stress"/>
    <property type="evidence" value="ECO:0007669"/>
    <property type="project" value="TreeGrafter"/>
</dbReference>
<comment type="similarity">
    <text evidence="3 5">Belongs to the Fe(2+)-trafficking protein family.</text>
</comment>
<evidence type="ECO:0000256" key="2">
    <source>
        <dbReference type="ARBA" id="ARBA00053793"/>
    </source>
</evidence>
<comment type="function">
    <text evidence="2">Could be a mediator in iron transactions between iron acquisition and iron-requiring processes, such as synthesis and/or repair of Fe-S clusters in biosynthetic enzymes. Necessary to maintain high levels of aconitase under oxidative stress.</text>
</comment>
<dbReference type="RefSeq" id="WP_047214129.1">
    <property type="nucleotide sequence ID" value="NZ_CP011568.3"/>
</dbReference>
<gene>
    <name evidence="6" type="ORF">ABW99_08865</name>
</gene>
<protein>
    <recommendedName>
        <fullName evidence="4 5">Probable Fe(2+)-trafficking protein</fullName>
    </recommendedName>
</protein>
<proteinExistence type="inferred from homology"/>
<keyword evidence="1 5" id="KW-0408">Iron</keyword>
<dbReference type="STRING" id="445709.ABW99_08865"/>
<dbReference type="AlphaFoldDB" id="A0A0G3EQK1"/>
<dbReference type="InterPro" id="IPR036766">
    <property type="entry name" value="Fe_traffick_prot_YggX_sf"/>
</dbReference>
<dbReference type="SUPFAM" id="SSF111148">
    <property type="entry name" value="YggX-like"/>
    <property type="match status" value="1"/>
</dbReference>
<dbReference type="GO" id="GO:0005506">
    <property type="term" value="F:iron ion binding"/>
    <property type="evidence" value="ECO:0007669"/>
    <property type="project" value="UniProtKB-UniRule"/>
</dbReference>
<sequence length="90" mass="10271">MARTIQCAKLHKEAEGLDFPPIPGELGKRIYENISKEAWQGWLKQQTMLINENRLNMADVRARQYLLKQTEKYFFGEGADTAAGYVPPQG</sequence>
<organism evidence="6 7">
    <name type="scientific">Pandoraea thiooxydans</name>
    <dbReference type="NCBI Taxonomy" id="445709"/>
    <lineage>
        <taxon>Bacteria</taxon>
        <taxon>Pseudomonadati</taxon>
        <taxon>Pseudomonadota</taxon>
        <taxon>Betaproteobacteria</taxon>
        <taxon>Burkholderiales</taxon>
        <taxon>Burkholderiaceae</taxon>
        <taxon>Pandoraea</taxon>
    </lineage>
</organism>
<evidence type="ECO:0000313" key="7">
    <source>
        <dbReference type="Proteomes" id="UP000036700"/>
    </source>
</evidence>
<dbReference type="PATRIC" id="fig|445709.3.peg.1898"/>
<dbReference type="Gene3D" id="1.10.3880.10">
    <property type="entry name" value="Fe(II) trafficking protein YggX"/>
    <property type="match status" value="1"/>
</dbReference>
<dbReference type="InterPro" id="IPR007457">
    <property type="entry name" value="Fe_traffick_prot_YggX"/>
</dbReference>
<dbReference type="HAMAP" id="MF_00686">
    <property type="entry name" value="Fe_traffic_YggX"/>
    <property type="match status" value="1"/>
</dbReference>
<accession>A0A0G3EQK1</accession>
<dbReference type="FunFam" id="1.10.3880.10:FF:000001">
    <property type="entry name" value="Probable Fe(2+)-trafficking protein"/>
    <property type="match status" value="1"/>
</dbReference>
<evidence type="ECO:0000313" key="6">
    <source>
        <dbReference type="EMBL" id="AKJ68309.1"/>
    </source>
</evidence>
<dbReference type="NCBIfam" id="NF003817">
    <property type="entry name" value="PRK05408.1"/>
    <property type="match status" value="1"/>
</dbReference>